<feature type="chain" id="PRO_5040885878" evidence="2">
    <location>
        <begin position="24"/>
        <end position="134"/>
    </location>
</feature>
<evidence type="ECO:0000313" key="4">
    <source>
        <dbReference type="Proteomes" id="UP001165079"/>
    </source>
</evidence>
<proteinExistence type="predicted"/>
<accession>A0A9W6WB56</accession>
<gene>
    <name evidence="3" type="ORF">Afil01_51060</name>
</gene>
<protein>
    <submittedName>
        <fullName evidence="3">Membrane protein</fullName>
    </submittedName>
</protein>
<evidence type="ECO:0000313" key="3">
    <source>
        <dbReference type="EMBL" id="GLZ80299.1"/>
    </source>
</evidence>
<keyword evidence="1" id="KW-1133">Transmembrane helix</keyword>
<keyword evidence="2" id="KW-0732">Signal</keyword>
<keyword evidence="4" id="KW-1185">Reference proteome</keyword>
<feature type="transmembrane region" description="Helical" evidence="1">
    <location>
        <begin position="56"/>
        <end position="74"/>
    </location>
</feature>
<dbReference type="AlphaFoldDB" id="A0A9W6WB56"/>
<keyword evidence="1" id="KW-0812">Transmembrane</keyword>
<organism evidence="3 4">
    <name type="scientific">Actinorhabdospora filicis</name>
    <dbReference type="NCBI Taxonomy" id="1785913"/>
    <lineage>
        <taxon>Bacteria</taxon>
        <taxon>Bacillati</taxon>
        <taxon>Actinomycetota</taxon>
        <taxon>Actinomycetes</taxon>
        <taxon>Micromonosporales</taxon>
        <taxon>Micromonosporaceae</taxon>
        <taxon>Actinorhabdospora</taxon>
    </lineage>
</organism>
<dbReference type="RefSeq" id="WP_285665453.1">
    <property type="nucleotide sequence ID" value="NZ_BSTX01000004.1"/>
</dbReference>
<reference evidence="3" key="1">
    <citation type="submission" date="2023-03" db="EMBL/GenBank/DDBJ databases">
        <title>Actinorhabdospora filicis NBRC 111898.</title>
        <authorList>
            <person name="Ichikawa N."/>
            <person name="Sato H."/>
            <person name="Tonouchi N."/>
        </authorList>
    </citation>
    <scope>NUCLEOTIDE SEQUENCE</scope>
    <source>
        <strain evidence="3">NBRC 111898</strain>
    </source>
</reference>
<dbReference type="EMBL" id="BSTX01000004">
    <property type="protein sequence ID" value="GLZ80299.1"/>
    <property type="molecule type" value="Genomic_DNA"/>
</dbReference>
<feature type="transmembrane region" description="Helical" evidence="1">
    <location>
        <begin position="30"/>
        <end position="49"/>
    </location>
</feature>
<evidence type="ECO:0000256" key="1">
    <source>
        <dbReference type="SAM" id="Phobius"/>
    </source>
</evidence>
<keyword evidence="1" id="KW-0472">Membrane</keyword>
<evidence type="ECO:0000256" key="2">
    <source>
        <dbReference type="SAM" id="SignalP"/>
    </source>
</evidence>
<comment type="caution">
    <text evidence="3">The sequence shown here is derived from an EMBL/GenBank/DDBJ whole genome shotgun (WGS) entry which is preliminary data.</text>
</comment>
<dbReference type="Pfam" id="PF10990">
    <property type="entry name" value="DUF2809"/>
    <property type="match status" value="1"/>
</dbReference>
<feature type="signal peptide" evidence="2">
    <location>
        <begin position="1"/>
        <end position="23"/>
    </location>
</feature>
<dbReference type="InterPro" id="IPR021257">
    <property type="entry name" value="DUF2809"/>
</dbReference>
<dbReference type="Proteomes" id="UP001165079">
    <property type="component" value="Unassembled WGS sequence"/>
</dbReference>
<sequence length="134" mass="14122">MRARLLPLAAAFGVLLAGLGARAALDGDPAKYSGVALYTVLVYCLVLVIAPGTRPWITAAIALGFSWAVEFFQLTPVPARLAGNALARLVLGSTFNPPDLLWYAAGAAVAFGAHLLARRTRPVLGTGRVHEDRQ</sequence>
<feature type="transmembrane region" description="Helical" evidence="1">
    <location>
        <begin position="100"/>
        <end position="117"/>
    </location>
</feature>
<name>A0A9W6WB56_9ACTN</name>